<dbReference type="CDD" id="cd00093">
    <property type="entry name" value="HTH_XRE"/>
    <property type="match status" value="1"/>
</dbReference>
<dbReference type="AlphaFoldDB" id="A0A7W6C0D0"/>
<dbReference type="InterPro" id="IPR010982">
    <property type="entry name" value="Lambda_DNA-bd_dom_sf"/>
</dbReference>
<dbReference type="Gene3D" id="1.10.260.40">
    <property type="entry name" value="lambda repressor-like DNA-binding domains"/>
    <property type="match status" value="1"/>
</dbReference>
<sequence>MSTTTMNPKVLGVWIRTVRLSQDWSQEALAAASNLTVRTVQRVEAGDPSHLTTRRALARALGYEDRDVFDDPEFSRSVEALMKEIGDTFAENRRTQIEDQYPDFKRITVQQCSSGHTLAVLAEGMDAFVFDIREGVPQEAAELAKSLFDWIDDHNAISADLPPSSRMTMRESLGKLVDEIQEAGAKLYLAQRSFELNAPEGDHIKWKIAYLTVFDRSAAVSEILVPRRICL</sequence>
<dbReference type="PROSITE" id="PS50943">
    <property type="entry name" value="HTH_CROC1"/>
    <property type="match status" value="1"/>
</dbReference>
<dbReference type="SUPFAM" id="SSF47413">
    <property type="entry name" value="lambda repressor-like DNA-binding domains"/>
    <property type="match status" value="1"/>
</dbReference>
<feature type="domain" description="HTH cro/C1-type" evidence="1">
    <location>
        <begin position="15"/>
        <end position="69"/>
    </location>
</feature>
<dbReference type="Pfam" id="PF01381">
    <property type="entry name" value="HTH_3"/>
    <property type="match status" value="1"/>
</dbReference>
<comment type="caution">
    <text evidence="2">The sequence shown here is derived from an EMBL/GenBank/DDBJ whole genome shotgun (WGS) entry which is preliminary data.</text>
</comment>
<evidence type="ECO:0000313" key="3">
    <source>
        <dbReference type="Proteomes" id="UP000531216"/>
    </source>
</evidence>
<dbReference type="GO" id="GO:0003677">
    <property type="term" value="F:DNA binding"/>
    <property type="evidence" value="ECO:0007669"/>
    <property type="project" value="InterPro"/>
</dbReference>
<evidence type="ECO:0000313" key="2">
    <source>
        <dbReference type="EMBL" id="MBB3938110.1"/>
    </source>
</evidence>
<gene>
    <name evidence="2" type="ORF">GGR05_004280</name>
</gene>
<dbReference type="SMART" id="SM00530">
    <property type="entry name" value="HTH_XRE"/>
    <property type="match status" value="1"/>
</dbReference>
<proteinExistence type="predicted"/>
<evidence type="ECO:0000259" key="1">
    <source>
        <dbReference type="PROSITE" id="PS50943"/>
    </source>
</evidence>
<protein>
    <submittedName>
        <fullName evidence="2">Transcriptional regulator with XRE-family HTH domain</fullName>
    </submittedName>
</protein>
<reference evidence="2 3" key="1">
    <citation type="submission" date="2020-08" db="EMBL/GenBank/DDBJ databases">
        <title>Genomic Encyclopedia of Type Strains, Phase IV (KMG-IV): sequencing the most valuable type-strain genomes for metagenomic binning, comparative biology and taxonomic classification.</title>
        <authorList>
            <person name="Goeker M."/>
        </authorList>
    </citation>
    <scope>NUCLEOTIDE SEQUENCE [LARGE SCALE GENOMIC DNA]</scope>
    <source>
        <strain evidence="2 3">DSM 25024</strain>
    </source>
</reference>
<dbReference type="OrthoDB" id="513181at2"/>
<dbReference type="EMBL" id="JACIDO010000017">
    <property type="protein sequence ID" value="MBB3938110.1"/>
    <property type="molecule type" value="Genomic_DNA"/>
</dbReference>
<accession>A0A7W6C0D0</accession>
<name>A0A7W6C0D0_9HYPH</name>
<keyword evidence="3" id="KW-1185">Reference proteome</keyword>
<organism evidence="2 3">
    <name type="scientific">Aureimonas phyllosphaerae</name>
    <dbReference type="NCBI Taxonomy" id="1166078"/>
    <lineage>
        <taxon>Bacteria</taxon>
        <taxon>Pseudomonadati</taxon>
        <taxon>Pseudomonadota</taxon>
        <taxon>Alphaproteobacteria</taxon>
        <taxon>Hyphomicrobiales</taxon>
        <taxon>Aurantimonadaceae</taxon>
        <taxon>Aureimonas</taxon>
    </lineage>
</organism>
<dbReference type="Proteomes" id="UP000531216">
    <property type="component" value="Unassembled WGS sequence"/>
</dbReference>
<dbReference type="InterPro" id="IPR001387">
    <property type="entry name" value="Cro/C1-type_HTH"/>
</dbReference>
<dbReference type="RefSeq" id="WP_090966369.1">
    <property type="nucleotide sequence ID" value="NZ_FOOA01000028.1"/>
</dbReference>